<dbReference type="InterPro" id="IPR036770">
    <property type="entry name" value="Ankyrin_rpt-contain_sf"/>
</dbReference>
<dbReference type="PRINTS" id="PR01415">
    <property type="entry name" value="ANKYRIN"/>
</dbReference>
<dbReference type="InterPro" id="IPR002110">
    <property type="entry name" value="Ankyrin_rpt"/>
</dbReference>
<dbReference type="EMBL" id="UINC01219239">
    <property type="protein sequence ID" value="SVE46620.1"/>
    <property type="molecule type" value="Genomic_DNA"/>
</dbReference>
<feature type="non-terminal residue" evidence="3">
    <location>
        <position position="1"/>
    </location>
</feature>
<dbReference type="Gene3D" id="1.25.40.20">
    <property type="entry name" value="Ankyrin repeat-containing domain"/>
    <property type="match status" value="1"/>
</dbReference>
<protein>
    <submittedName>
        <fullName evidence="3">Uncharacterized protein</fullName>
    </submittedName>
</protein>
<accession>A0A383DQU4</accession>
<dbReference type="SUPFAM" id="SSF48403">
    <property type="entry name" value="Ankyrin repeat"/>
    <property type="match status" value="1"/>
</dbReference>
<evidence type="ECO:0000256" key="2">
    <source>
        <dbReference type="ARBA" id="ARBA00023043"/>
    </source>
</evidence>
<organism evidence="3">
    <name type="scientific">marine metagenome</name>
    <dbReference type="NCBI Taxonomy" id="408172"/>
    <lineage>
        <taxon>unclassified sequences</taxon>
        <taxon>metagenomes</taxon>
        <taxon>ecological metagenomes</taxon>
    </lineage>
</organism>
<dbReference type="PROSITE" id="PS50297">
    <property type="entry name" value="ANK_REP_REGION"/>
    <property type="match status" value="2"/>
</dbReference>
<keyword evidence="1" id="KW-0677">Repeat</keyword>
<dbReference type="AlphaFoldDB" id="A0A383DQU4"/>
<evidence type="ECO:0000256" key="1">
    <source>
        <dbReference type="ARBA" id="ARBA00022737"/>
    </source>
</evidence>
<proteinExistence type="predicted"/>
<dbReference type="SMART" id="SM00248">
    <property type="entry name" value="ANK"/>
    <property type="match status" value="2"/>
</dbReference>
<gene>
    <name evidence="3" type="ORF">METZ01_LOCUS499474</name>
</gene>
<reference evidence="3" key="1">
    <citation type="submission" date="2018-05" db="EMBL/GenBank/DDBJ databases">
        <authorList>
            <person name="Lanie J.A."/>
            <person name="Ng W.-L."/>
            <person name="Kazmierczak K.M."/>
            <person name="Andrzejewski T.M."/>
            <person name="Davidsen T.M."/>
            <person name="Wayne K.J."/>
            <person name="Tettelin H."/>
            <person name="Glass J.I."/>
            <person name="Rusch D."/>
            <person name="Podicherti R."/>
            <person name="Tsui H.-C.T."/>
            <person name="Winkler M.E."/>
        </authorList>
    </citation>
    <scope>NUCLEOTIDE SEQUENCE</scope>
</reference>
<name>A0A383DQU4_9ZZZZ</name>
<dbReference type="PANTHER" id="PTHR24171">
    <property type="entry name" value="ANKYRIN REPEAT DOMAIN-CONTAINING PROTEIN 39-RELATED"/>
    <property type="match status" value="1"/>
</dbReference>
<sequence>PPPPFVIGNLFGGGNNRSDDSLIGAVKAGNLADVRKNIARGAKLDQQNFIGITPLSMAALTGQTEIAELLIDAGAEVNARGKDGGTALHGAAFLGQFETVELLLAKGANPNIRNNKGESPLDSSTGEWNAGLKGLVDIVAGFLQIKVDTEAARDGRPKAAALLRAKSAKPGSGLD</sequence>
<keyword evidence="2" id="KW-0040">ANK repeat</keyword>
<dbReference type="PROSITE" id="PS50088">
    <property type="entry name" value="ANK_REPEAT"/>
    <property type="match status" value="2"/>
</dbReference>
<dbReference type="Pfam" id="PF12796">
    <property type="entry name" value="Ank_2"/>
    <property type="match status" value="1"/>
</dbReference>
<evidence type="ECO:0000313" key="3">
    <source>
        <dbReference type="EMBL" id="SVE46620.1"/>
    </source>
</evidence>